<keyword evidence="8" id="KW-1185">Reference proteome</keyword>
<dbReference type="Proteomes" id="UP000541444">
    <property type="component" value="Unassembled WGS sequence"/>
</dbReference>
<dbReference type="PROSITE" id="PS50929">
    <property type="entry name" value="ABC_TM1F"/>
    <property type="match status" value="1"/>
</dbReference>
<comment type="caution">
    <text evidence="7">The sequence shown here is derived from an EMBL/GenBank/DDBJ whole genome shotgun (WGS) entry which is preliminary data.</text>
</comment>
<evidence type="ECO:0000256" key="2">
    <source>
        <dbReference type="ARBA" id="ARBA00022692"/>
    </source>
</evidence>
<evidence type="ECO:0000256" key="5">
    <source>
        <dbReference type="SAM" id="Phobius"/>
    </source>
</evidence>
<dbReference type="GO" id="GO:0005524">
    <property type="term" value="F:ATP binding"/>
    <property type="evidence" value="ECO:0007669"/>
    <property type="project" value="InterPro"/>
</dbReference>
<dbReference type="Pfam" id="PF00664">
    <property type="entry name" value="ABC_membrane"/>
    <property type="match status" value="1"/>
</dbReference>
<dbReference type="GO" id="GO:0005743">
    <property type="term" value="C:mitochondrial inner membrane"/>
    <property type="evidence" value="ECO:0007669"/>
    <property type="project" value="TreeGrafter"/>
</dbReference>
<protein>
    <recommendedName>
        <fullName evidence="6">ABC transmembrane type-1 domain-containing protein</fullName>
    </recommendedName>
</protein>
<evidence type="ECO:0000313" key="7">
    <source>
        <dbReference type="EMBL" id="KAF6141028.1"/>
    </source>
</evidence>
<evidence type="ECO:0000259" key="6">
    <source>
        <dbReference type="PROSITE" id="PS50929"/>
    </source>
</evidence>
<reference evidence="7 8" key="1">
    <citation type="journal article" date="2020" name="IScience">
        <title>Genome Sequencing of the Endangered Kingdonia uniflora (Circaeasteraceae, Ranunculales) Reveals Potential Mechanisms of Evolutionary Specialization.</title>
        <authorList>
            <person name="Sun Y."/>
            <person name="Deng T."/>
            <person name="Zhang A."/>
            <person name="Moore M.J."/>
            <person name="Landis J.B."/>
            <person name="Lin N."/>
            <person name="Zhang H."/>
            <person name="Zhang X."/>
            <person name="Huang J."/>
            <person name="Zhang X."/>
            <person name="Sun H."/>
            <person name="Wang H."/>
        </authorList>
    </citation>
    <scope>NUCLEOTIDE SEQUENCE [LARGE SCALE GENOMIC DNA]</scope>
    <source>
        <strain evidence="7">TB1705</strain>
        <tissue evidence="7">Leaf</tissue>
    </source>
</reference>
<dbReference type="InterPro" id="IPR011527">
    <property type="entry name" value="ABC1_TM_dom"/>
</dbReference>
<dbReference type="InterPro" id="IPR036640">
    <property type="entry name" value="ABC1_TM_sf"/>
</dbReference>
<dbReference type="GO" id="GO:0015421">
    <property type="term" value="F:ABC-type oligopeptide transporter activity"/>
    <property type="evidence" value="ECO:0007669"/>
    <property type="project" value="TreeGrafter"/>
</dbReference>
<keyword evidence="3 5" id="KW-1133">Transmembrane helix</keyword>
<dbReference type="EMBL" id="JACGCM010002332">
    <property type="protein sequence ID" value="KAF6141028.1"/>
    <property type="molecule type" value="Genomic_DNA"/>
</dbReference>
<feature type="transmembrane region" description="Helical" evidence="5">
    <location>
        <begin position="206"/>
        <end position="225"/>
    </location>
</feature>
<sequence>MSFQRSISQESSGAGNSTYHSFSPPFGIPSLSEPKAQHDIPLEKEKDAPISWLIHLNKPKIPDILLGVVFAAINGVVHPIFGVLQSGVINSFYEPPSELGKDSKVWALSGEIGMRLLADTTKVRGLVGDPLAFVIQNLAAAVAAVIIAFTASLELTLIILVLLPLVGANGYVQLKFNEGFNADAKLHAKFHRNQIRLWGRKGPVRFVSSFNVSFWNLTIYLVAILRRNLGPILPMTKIALMLGHQGPQVMGYLQGRVMSSPRPREGYGTLPRNAGQFSKESLIWRRYAPRATRDALPLTDGQYK</sequence>
<proteinExistence type="predicted"/>
<evidence type="ECO:0000256" key="3">
    <source>
        <dbReference type="ARBA" id="ARBA00022989"/>
    </source>
</evidence>
<evidence type="ECO:0000256" key="1">
    <source>
        <dbReference type="ARBA" id="ARBA00004141"/>
    </source>
</evidence>
<organism evidence="7 8">
    <name type="scientific">Kingdonia uniflora</name>
    <dbReference type="NCBI Taxonomy" id="39325"/>
    <lineage>
        <taxon>Eukaryota</taxon>
        <taxon>Viridiplantae</taxon>
        <taxon>Streptophyta</taxon>
        <taxon>Embryophyta</taxon>
        <taxon>Tracheophyta</taxon>
        <taxon>Spermatophyta</taxon>
        <taxon>Magnoliopsida</taxon>
        <taxon>Ranunculales</taxon>
        <taxon>Circaeasteraceae</taxon>
        <taxon>Kingdonia</taxon>
    </lineage>
</organism>
<evidence type="ECO:0000313" key="8">
    <source>
        <dbReference type="Proteomes" id="UP000541444"/>
    </source>
</evidence>
<feature type="domain" description="ABC transmembrane type-1" evidence="6">
    <location>
        <begin position="109"/>
        <end position="184"/>
    </location>
</feature>
<name>A0A7J7LEN5_9MAGN</name>
<dbReference type="SUPFAM" id="SSF90123">
    <property type="entry name" value="ABC transporter transmembrane region"/>
    <property type="match status" value="1"/>
</dbReference>
<evidence type="ECO:0000256" key="4">
    <source>
        <dbReference type="ARBA" id="ARBA00023136"/>
    </source>
</evidence>
<dbReference type="PANTHER" id="PTHR43394">
    <property type="entry name" value="ATP-DEPENDENT PERMEASE MDL1, MITOCHONDRIAL"/>
    <property type="match status" value="1"/>
</dbReference>
<gene>
    <name evidence="7" type="ORF">GIB67_006473</name>
</gene>
<dbReference type="AlphaFoldDB" id="A0A7J7LEN5"/>
<dbReference type="Gene3D" id="1.20.1560.10">
    <property type="entry name" value="ABC transporter type 1, transmembrane domain"/>
    <property type="match status" value="1"/>
</dbReference>
<dbReference type="OrthoDB" id="6500128at2759"/>
<keyword evidence="2 5" id="KW-0812">Transmembrane</keyword>
<dbReference type="PANTHER" id="PTHR43394:SF18">
    <property type="entry name" value="ABC TRANSPORTER B FAMILY MEMBER 11-LIKE"/>
    <property type="match status" value="1"/>
</dbReference>
<keyword evidence="4 5" id="KW-0472">Membrane</keyword>
<accession>A0A7J7LEN5</accession>
<dbReference type="InterPro" id="IPR039421">
    <property type="entry name" value="Type_1_exporter"/>
</dbReference>
<comment type="subcellular location">
    <subcellularLocation>
        <location evidence="1">Membrane</location>
        <topology evidence="1">Multi-pass membrane protein</topology>
    </subcellularLocation>
</comment>
<dbReference type="GO" id="GO:0090374">
    <property type="term" value="P:oligopeptide export from mitochondrion"/>
    <property type="evidence" value="ECO:0007669"/>
    <property type="project" value="TreeGrafter"/>
</dbReference>
<feature type="transmembrane region" description="Helical" evidence="5">
    <location>
        <begin position="64"/>
        <end position="84"/>
    </location>
</feature>